<sequence>VAPLDDPGTGKRGAAFADIDCDGRLDMAIGHFDNGVRIFRNVNPYPRNWIQIQLQGAASNTDGIGARIELWNQGQFQTREITCGSGYLSQSQTPAHFGLGSHTKAGLIRIYWPSGTVQDLYNVPANQKIVVTEQVTTTGVPEEPYSRPVLSIQNPIQGAGTFRYEVRESGPVNLGIVDVAGRLVRTLEDAAQKVSGSYTAGWNGRDERGRLMPTGIYFVRLQTQNQVDTQRVVYLQP</sequence>
<feature type="domain" description="FlgD/Vpr Ig-like" evidence="2">
    <location>
        <begin position="160"/>
        <end position="225"/>
    </location>
</feature>
<name>A0A7Y2E7L4_UNCEI</name>
<dbReference type="EMBL" id="JABDJR010000307">
    <property type="protein sequence ID" value="NNF06641.1"/>
    <property type="molecule type" value="Genomic_DNA"/>
</dbReference>
<dbReference type="Proteomes" id="UP000547674">
    <property type="component" value="Unassembled WGS sequence"/>
</dbReference>
<organism evidence="3 4">
    <name type="scientific">Eiseniibacteriota bacterium</name>
    <dbReference type="NCBI Taxonomy" id="2212470"/>
    <lineage>
        <taxon>Bacteria</taxon>
        <taxon>Candidatus Eiseniibacteriota</taxon>
    </lineage>
</organism>
<proteinExistence type="predicted"/>
<dbReference type="AlphaFoldDB" id="A0A7Y2E7L4"/>
<dbReference type="NCBIfam" id="TIGR04183">
    <property type="entry name" value="Por_Secre_tail"/>
    <property type="match status" value="1"/>
</dbReference>
<evidence type="ECO:0000259" key="1">
    <source>
        <dbReference type="Pfam" id="PF07593"/>
    </source>
</evidence>
<feature type="domain" description="ASPIC/UnbV" evidence="1">
    <location>
        <begin position="63"/>
        <end position="129"/>
    </location>
</feature>
<dbReference type="PANTHER" id="PTHR16026:SF0">
    <property type="entry name" value="CARTILAGE ACIDIC PROTEIN 1"/>
    <property type="match status" value="1"/>
</dbReference>
<comment type="caution">
    <text evidence="3">The sequence shown here is derived from an EMBL/GenBank/DDBJ whole genome shotgun (WGS) entry which is preliminary data.</text>
</comment>
<dbReference type="InterPro" id="IPR011519">
    <property type="entry name" value="UnbV_ASPIC"/>
</dbReference>
<dbReference type="InterPro" id="IPR028994">
    <property type="entry name" value="Integrin_alpha_N"/>
</dbReference>
<dbReference type="InterPro" id="IPR025965">
    <property type="entry name" value="FlgD/Vpr_Ig-like"/>
</dbReference>
<dbReference type="InterPro" id="IPR027039">
    <property type="entry name" value="Crtac1"/>
</dbReference>
<protein>
    <submittedName>
        <fullName evidence="3">T9SS type A sorting domain-containing protein</fullName>
    </submittedName>
</protein>
<dbReference type="SUPFAM" id="SSF69318">
    <property type="entry name" value="Integrin alpha N-terminal domain"/>
    <property type="match status" value="1"/>
</dbReference>
<evidence type="ECO:0000313" key="4">
    <source>
        <dbReference type="Proteomes" id="UP000547674"/>
    </source>
</evidence>
<accession>A0A7Y2E7L4</accession>
<evidence type="ECO:0000259" key="2">
    <source>
        <dbReference type="Pfam" id="PF13860"/>
    </source>
</evidence>
<feature type="non-terminal residue" evidence="3">
    <location>
        <position position="1"/>
    </location>
</feature>
<dbReference type="Pfam" id="PF07593">
    <property type="entry name" value="UnbV_ASPIC"/>
    <property type="match status" value="1"/>
</dbReference>
<dbReference type="Pfam" id="PF13860">
    <property type="entry name" value="FlgD_ig"/>
    <property type="match status" value="1"/>
</dbReference>
<dbReference type="InterPro" id="IPR026444">
    <property type="entry name" value="Secre_tail"/>
</dbReference>
<evidence type="ECO:0000313" key="3">
    <source>
        <dbReference type="EMBL" id="NNF06641.1"/>
    </source>
</evidence>
<gene>
    <name evidence="3" type="ORF">HKN21_07760</name>
</gene>
<dbReference type="PANTHER" id="PTHR16026">
    <property type="entry name" value="CARTILAGE ACIDIC PROTEIN 1"/>
    <property type="match status" value="1"/>
</dbReference>
<reference evidence="3 4" key="1">
    <citation type="submission" date="2020-03" db="EMBL/GenBank/DDBJ databases">
        <title>Metabolic flexibility allows generalist bacteria to become dominant in a frequently disturbed ecosystem.</title>
        <authorList>
            <person name="Chen Y.-J."/>
            <person name="Leung P.M."/>
            <person name="Bay S.K."/>
            <person name="Hugenholtz P."/>
            <person name="Kessler A.J."/>
            <person name="Shelley G."/>
            <person name="Waite D.W."/>
            <person name="Cook P.L."/>
            <person name="Greening C."/>
        </authorList>
    </citation>
    <scope>NUCLEOTIDE SEQUENCE [LARGE SCALE GENOMIC DNA]</scope>
    <source>
        <strain evidence="3">SS_bin_28</strain>
    </source>
</reference>
<dbReference type="Gene3D" id="2.60.40.4070">
    <property type="match status" value="1"/>
</dbReference>